<name>A0AAV4BHY2_9GAST</name>
<sequence>MGVDPKSSLDDYWSTDVCLVNKFVSTTMSKNLFKDIHRSFHVDDPQSATQTSALDRVNSLLSNMITKSKEFFNLHENISIDEAMIKFHVKHSGVVGAPNKPAKRGYKIYTLADGHTGYIWDFEVYLRTAKREEGLTKRVVETLCKDVTGKHHVIYVDKFYTSIPSTSQSKTKGDHGVGQDTGTTSHTDCLSWLTKGLQALLKMQTQNSRRQSKRNKGWLCRVSDLPP</sequence>
<gene>
    <name evidence="2" type="ORF">PoB_004444400</name>
</gene>
<evidence type="ECO:0000259" key="1">
    <source>
        <dbReference type="Pfam" id="PF13843"/>
    </source>
</evidence>
<dbReference type="InterPro" id="IPR029526">
    <property type="entry name" value="PGBD"/>
</dbReference>
<feature type="domain" description="PiggyBac transposable element-derived protein" evidence="1">
    <location>
        <begin position="1"/>
        <end position="168"/>
    </location>
</feature>
<dbReference type="Proteomes" id="UP000735302">
    <property type="component" value="Unassembled WGS sequence"/>
</dbReference>
<reference evidence="2 3" key="1">
    <citation type="journal article" date="2021" name="Elife">
        <title>Chloroplast acquisition without the gene transfer in kleptoplastic sea slugs, Plakobranchus ocellatus.</title>
        <authorList>
            <person name="Maeda T."/>
            <person name="Takahashi S."/>
            <person name="Yoshida T."/>
            <person name="Shimamura S."/>
            <person name="Takaki Y."/>
            <person name="Nagai Y."/>
            <person name="Toyoda A."/>
            <person name="Suzuki Y."/>
            <person name="Arimoto A."/>
            <person name="Ishii H."/>
            <person name="Satoh N."/>
            <person name="Nishiyama T."/>
            <person name="Hasebe M."/>
            <person name="Maruyama T."/>
            <person name="Minagawa J."/>
            <person name="Obokata J."/>
            <person name="Shigenobu S."/>
        </authorList>
    </citation>
    <scope>NUCLEOTIDE SEQUENCE [LARGE SCALE GENOMIC DNA]</scope>
</reference>
<dbReference type="AlphaFoldDB" id="A0AAV4BHY2"/>
<evidence type="ECO:0000313" key="3">
    <source>
        <dbReference type="Proteomes" id="UP000735302"/>
    </source>
</evidence>
<protein>
    <submittedName>
        <fullName evidence="2">Vertnin</fullName>
    </submittedName>
</protein>
<organism evidence="2 3">
    <name type="scientific">Plakobranchus ocellatus</name>
    <dbReference type="NCBI Taxonomy" id="259542"/>
    <lineage>
        <taxon>Eukaryota</taxon>
        <taxon>Metazoa</taxon>
        <taxon>Spiralia</taxon>
        <taxon>Lophotrochozoa</taxon>
        <taxon>Mollusca</taxon>
        <taxon>Gastropoda</taxon>
        <taxon>Heterobranchia</taxon>
        <taxon>Euthyneura</taxon>
        <taxon>Panpulmonata</taxon>
        <taxon>Sacoglossa</taxon>
        <taxon>Placobranchoidea</taxon>
        <taxon>Plakobranchidae</taxon>
        <taxon>Plakobranchus</taxon>
    </lineage>
</organism>
<dbReference type="PANTHER" id="PTHR46599">
    <property type="entry name" value="PIGGYBAC TRANSPOSABLE ELEMENT-DERIVED PROTEIN 4"/>
    <property type="match status" value="1"/>
</dbReference>
<accession>A0AAV4BHY2</accession>
<comment type="caution">
    <text evidence="2">The sequence shown here is derived from an EMBL/GenBank/DDBJ whole genome shotgun (WGS) entry which is preliminary data.</text>
</comment>
<dbReference type="EMBL" id="BLXT01004907">
    <property type="protein sequence ID" value="GFO17939.1"/>
    <property type="molecule type" value="Genomic_DNA"/>
</dbReference>
<dbReference type="Pfam" id="PF13843">
    <property type="entry name" value="DDE_Tnp_1_7"/>
    <property type="match status" value="1"/>
</dbReference>
<proteinExistence type="predicted"/>
<evidence type="ECO:0000313" key="2">
    <source>
        <dbReference type="EMBL" id="GFO17939.1"/>
    </source>
</evidence>
<dbReference type="PANTHER" id="PTHR46599:SF3">
    <property type="entry name" value="PIGGYBAC TRANSPOSABLE ELEMENT-DERIVED PROTEIN 4"/>
    <property type="match status" value="1"/>
</dbReference>
<keyword evidence="3" id="KW-1185">Reference proteome</keyword>